<name>A0AAU9FPF8_DROMD</name>
<evidence type="ECO:0000313" key="4">
    <source>
        <dbReference type="Proteomes" id="UP001500889"/>
    </source>
</evidence>
<dbReference type="Proteomes" id="UP001500889">
    <property type="component" value="Chromosome J"/>
</dbReference>
<sequence length="120" mass="14108">MSRTILLIQLDSRDKSRSYAYFQSVEECLERVCKIYEEHLKRCTPCAHVITYDILQLFDFIDLLKDLTCLVYQEEANTYAPRNKDWIKNQISEKLRKEANKSGGTGETANAEKKRLVKER</sequence>
<evidence type="ECO:0000256" key="1">
    <source>
        <dbReference type="ARBA" id="ARBA00007491"/>
    </source>
</evidence>
<accession>A0AAU9FPF8</accession>
<dbReference type="Pfam" id="PF01133">
    <property type="entry name" value="ER"/>
    <property type="match status" value="1"/>
</dbReference>
<dbReference type="PANTHER" id="PTHR12373:SF0">
    <property type="entry name" value="ENHANCER OF RUDIMENTARY HOMOLOG"/>
    <property type="match status" value="1"/>
</dbReference>
<reference evidence="3 4" key="1">
    <citation type="submission" date="2024-02" db="EMBL/GenBank/DDBJ databases">
        <title>A chromosome-level genome assembly of Drosophila madeirensis, a fruit fly species endemic to Madeira island.</title>
        <authorList>
            <person name="Tomihara K."/>
            <person name="Llopart A."/>
            <person name="Yamamoto D."/>
        </authorList>
    </citation>
    <scope>NUCLEOTIDE SEQUENCE [LARGE SCALE GENOMIC DNA]</scope>
    <source>
        <strain evidence="3 4">RF1</strain>
    </source>
</reference>
<dbReference type="SUPFAM" id="SSF143875">
    <property type="entry name" value="ERH-like"/>
    <property type="match status" value="1"/>
</dbReference>
<dbReference type="Gene3D" id="3.30.2260.10">
    <property type="entry name" value="Enhancer of rudimentary"/>
    <property type="match status" value="1"/>
</dbReference>
<dbReference type="AlphaFoldDB" id="A0AAU9FPF8"/>
<evidence type="ECO:0000256" key="2">
    <source>
        <dbReference type="SAM" id="MobiDB-lite"/>
    </source>
</evidence>
<comment type="similarity">
    <text evidence="1">Belongs to the E(R) family.</text>
</comment>
<dbReference type="InterPro" id="IPR035912">
    <property type="entry name" value="EHR_sf"/>
</dbReference>
<dbReference type="InterPro" id="IPR000781">
    <property type="entry name" value="ERH"/>
</dbReference>
<dbReference type="PANTHER" id="PTHR12373">
    <property type="entry name" value="ENHANCER OF RUDIMENTARY ERH"/>
    <property type="match status" value="1"/>
</dbReference>
<organism evidence="3 4">
    <name type="scientific">Drosophila madeirensis</name>
    <name type="common">Fruit fly</name>
    <dbReference type="NCBI Taxonomy" id="30013"/>
    <lineage>
        <taxon>Eukaryota</taxon>
        <taxon>Metazoa</taxon>
        <taxon>Ecdysozoa</taxon>
        <taxon>Arthropoda</taxon>
        <taxon>Hexapoda</taxon>
        <taxon>Insecta</taxon>
        <taxon>Pterygota</taxon>
        <taxon>Neoptera</taxon>
        <taxon>Endopterygota</taxon>
        <taxon>Diptera</taxon>
        <taxon>Brachycera</taxon>
        <taxon>Muscomorpha</taxon>
        <taxon>Ephydroidea</taxon>
        <taxon>Drosophilidae</taxon>
        <taxon>Drosophila</taxon>
        <taxon>Sophophora</taxon>
    </lineage>
</organism>
<feature type="compositionally biased region" description="Basic and acidic residues" evidence="2">
    <location>
        <begin position="110"/>
        <end position="120"/>
    </location>
</feature>
<gene>
    <name evidence="3" type="ORF">DMAD_06047</name>
</gene>
<dbReference type="EMBL" id="AP029265">
    <property type="protein sequence ID" value="BFF97678.1"/>
    <property type="molecule type" value="Genomic_DNA"/>
</dbReference>
<keyword evidence="4" id="KW-1185">Reference proteome</keyword>
<evidence type="ECO:0000313" key="3">
    <source>
        <dbReference type="EMBL" id="BFF97678.1"/>
    </source>
</evidence>
<protein>
    <submittedName>
        <fullName evidence="3">Enhancer of rudimentary homolog</fullName>
    </submittedName>
</protein>
<dbReference type="PIRSF" id="PIRSF016393">
    <property type="entry name" value="Enh_rudimentary"/>
    <property type="match status" value="1"/>
</dbReference>
<feature type="region of interest" description="Disordered" evidence="2">
    <location>
        <begin position="97"/>
        <end position="120"/>
    </location>
</feature>
<proteinExistence type="inferred from homology"/>